<gene>
    <name evidence="2" type="ORF">Q8W34_13825</name>
</gene>
<keyword evidence="1" id="KW-0812">Transmembrane</keyword>
<comment type="caution">
    <text evidence="2">The sequence shown here is derived from an EMBL/GenBank/DDBJ whole genome shotgun (WGS) entry which is preliminary data.</text>
</comment>
<dbReference type="RefSeq" id="WP_305472451.1">
    <property type="nucleotide sequence ID" value="NZ_JAUYVT010000013.1"/>
</dbReference>
<protein>
    <submittedName>
        <fullName evidence="2">Uncharacterized protein</fullName>
    </submittedName>
</protein>
<proteinExistence type="predicted"/>
<keyword evidence="3" id="KW-1185">Reference proteome</keyword>
<sequence length="150" mass="17119">MSTPSFLTNLLPSVIPIISMFVSIISAGIAWRMRQHAIKIQLIEYKRVIRITSAQINSLWNDVIQEAHFAKVKSSTLDVDDSYFERINSVVDIANKGQKNLAKITAEYKKREKGLTIKGAVEETLTLEEMRISVEGDLQRIRNEFGFYLD</sequence>
<dbReference type="Proteomes" id="UP001177212">
    <property type="component" value="Unassembled WGS sequence"/>
</dbReference>
<keyword evidence="1" id="KW-0472">Membrane</keyword>
<keyword evidence="1" id="KW-1133">Transmembrane helix</keyword>
<accession>A0ABT9FG06</accession>
<dbReference type="EMBL" id="JAUYVT010000013">
    <property type="protein sequence ID" value="MDP2565720.1"/>
    <property type="molecule type" value="Genomic_DNA"/>
</dbReference>
<evidence type="ECO:0000256" key="1">
    <source>
        <dbReference type="SAM" id="Phobius"/>
    </source>
</evidence>
<evidence type="ECO:0000313" key="3">
    <source>
        <dbReference type="Proteomes" id="UP001177212"/>
    </source>
</evidence>
<name>A0ABT9FG06_9GAMM</name>
<reference evidence="2" key="1">
    <citation type="submission" date="2023-07" db="EMBL/GenBank/DDBJ databases">
        <title>Genome content predicts the carbon catabolic preferences of heterotrophic bacteria.</title>
        <authorList>
            <person name="Gralka M."/>
        </authorList>
    </citation>
    <scope>NUCLEOTIDE SEQUENCE</scope>
    <source>
        <strain evidence="2">4G09</strain>
    </source>
</reference>
<feature type="transmembrane region" description="Helical" evidence="1">
    <location>
        <begin position="6"/>
        <end position="31"/>
    </location>
</feature>
<evidence type="ECO:0000313" key="2">
    <source>
        <dbReference type="EMBL" id="MDP2565720.1"/>
    </source>
</evidence>
<organism evidence="2 3">
    <name type="scientific">Pseudoalteromonas marina</name>
    <dbReference type="NCBI Taxonomy" id="267375"/>
    <lineage>
        <taxon>Bacteria</taxon>
        <taxon>Pseudomonadati</taxon>
        <taxon>Pseudomonadota</taxon>
        <taxon>Gammaproteobacteria</taxon>
        <taxon>Alteromonadales</taxon>
        <taxon>Pseudoalteromonadaceae</taxon>
        <taxon>Pseudoalteromonas</taxon>
    </lineage>
</organism>